<dbReference type="GO" id="GO:0006508">
    <property type="term" value="P:proteolysis"/>
    <property type="evidence" value="ECO:0007669"/>
    <property type="project" value="UniProtKB-KW"/>
</dbReference>
<comment type="caution">
    <text evidence="2">The sequence shown here is derived from an EMBL/GenBank/DDBJ whole genome shotgun (WGS) entry which is preliminary data.</text>
</comment>
<evidence type="ECO:0000313" key="3">
    <source>
        <dbReference type="Proteomes" id="UP000315914"/>
    </source>
</evidence>
<dbReference type="InterPro" id="IPR038765">
    <property type="entry name" value="Papain-like_cys_pep_sf"/>
</dbReference>
<sequence length="276" mass="30697">MEIKVGFEITYAAVQPTPMVIMLNIHPSRQADIIGRETVVAEPDVPIRFYRDGFGNVCGRLMAPAGGVTLKGSALVRDGGLPDEVMPDAQQIPIEELPNELLLYLMPSRYCETDKLTDIAWSLFAKTEPGWDRVAAITAFVHQHVTFGYEHAHHMKSAHDVYEQKTGVCRDFAHLAVALCRCMGIPARYCTGYMGDIGIPPEPFPMDFSGWFQVWLSGRWFTFDARHNVPRIGRILMATGRDAADVALSTSFGRMELKKFEVVSYEVVDADAVKAG</sequence>
<feature type="domain" description="Transglutaminase-like" evidence="1">
    <location>
        <begin position="161"/>
        <end position="227"/>
    </location>
</feature>
<accession>A0A560JS95</accession>
<reference evidence="2 3" key="1">
    <citation type="submission" date="2019-06" db="EMBL/GenBank/DDBJ databases">
        <title>Genomic Encyclopedia of Type Strains, Phase IV (KMG-V): Genome sequencing to study the core and pangenomes of soil and plant-associated prokaryotes.</title>
        <authorList>
            <person name="Whitman W."/>
        </authorList>
    </citation>
    <scope>NUCLEOTIDE SEQUENCE [LARGE SCALE GENOMIC DNA]</scope>
    <source>
        <strain evidence="2 3">BR 10556</strain>
    </source>
</reference>
<keyword evidence="2" id="KW-0378">Hydrolase</keyword>
<keyword evidence="3" id="KW-1185">Reference proteome</keyword>
<gene>
    <name evidence="2" type="ORF">FBZ95_10596</name>
</gene>
<dbReference type="InterPro" id="IPR002931">
    <property type="entry name" value="Transglutaminase-like"/>
</dbReference>
<dbReference type="Pfam" id="PF01841">
    <property type="entry name" value="Transglut_core"/>
    <property type="match status" value="1"/>
</dbReference>
<dbReference type="Gene3D" id="3.10.620.30">
    <property type="match status" value="1"/>
</dbReference>
<evidence type="ECO:0000313" key="2">
    <source>
        <dbReference type="EMBL" id="TWB73846.1"/>
    </source>
</evidence>
<organism evidence="2 3">
    <name type="scientific">Bradyrhizobium sacchari</name>
    <dbReference type="NCBI Taxonomy" id="1399419"/>
    <lineage>
        <taxon>Bacteria</taxon>
        <taxon>Pseudomonadati</taxon>
        <taxon>Pseudomonadota</taxon>
        <taxon>Alphaproteobacteria</taxon>
        <taxon>Hyphomicrobiales</taxon>
        <taxon>Nitrobacteraceae</taxon>
        <taxon>Bradyrhizobium</taxon>
    </lineage>
</organism>
<evidence type="ECO:0000259" key="1">
    <source>
        <dbReference type="SMART" id="SM00460"/>
    </source>
</evidence>
<dbReference type="OrthoDB" id="5438043at2"/>
<dbReference type="SUPFAM" id="SSF54001">
    <property type="entry name" value="Cysteine proteinases"/>
    <property type="match status" value="1"/>
</dbReference>
<protein>
    <submittedName>
        <fullName evidence="2">Transglutaminase-like putative cysteine protease</fullName>
    </submittedName>
</protein>
<dbReference type="PANTHER" id="PTHR33490">
    <property type="entry name" value="BLR5614 PROTEIN-RELATED"/>
    <property type="match status" value="1"/>
</dbReference>
<dbReference type="EMBL" id="VITW01000005">
    <property type="protein sequence ID" value="TWB73846.1"/>
    <property type="molecule type" value="Genomic_DNA"/>
</dbReference>
<dbReference type="SMART" id="SM00460">
    <property type="entry name" value="TGc"/>
    <property type="match status" value="1"/>
</dbReference>
<dbReference type="AlphaFoldDB" id="A0A560JS95"/>
<keyword evidence="2" id="KW-0645">Protease</keyword>
<name>A0A560JS95_9BRAD</name>
<dbReference type="PANTHER" id="PTHR33490:SF12">
    <property type="entry name" value="BLL5557 PROTEIN"/>
    <property type="match status" value="1"/>
</dbReference>
<dbReference type="STRING" id="1399419.A5906_30350"/>
<proteinExistence type="predicted"/>
<dbReference type="GO" id="GO:0008233">
    <property type="term" value="F:peptidase activity"/>
    <property type="evidence" value="ECO:0007669"/>
    <property type="project" value="UniProtKB-KW"/>
</dbReference>
<dbReference type="Proteomes" id="UP000315914">
    <property type="component" value="Unassembled WGS sequence"/>
</dbReference>
<dbReference type="RefSeq" id="WP_080135416.1">
    <property type="nucleotide sequence ID" value="NZ_LWIG01000008.1"/>
</dbReference>
<dbReference type="Gene3D" id="2.60.40.2250">
    <property type="match status" value="1"/>
</dbReference>